<accession>A0A6A5QWQ3</accession>
<dbReference type="EMBL" id="ML979133">
    <property type="protein sequence ID" value="KAF1919759.1"/>
    <property type="molecule type" value="Genomic_DNA"/>
</dbReference>
<dbReference type="AlphaFoldDB" id="A0A6A5QWQ3"/>
<sequence>MSSLTLAWSISKYGSGIVVVHRSELFWSGCHSFHSGSKTPPNEMYISTHIIGFRSRSWSTIGLRFTQLNECNAFICKRIIKPSSCVSARSSCHSFRTCPSRREHSYSRSIISPSEYNDASDASTMRLRMKAADEVCMLGICAPYNVTYRYAGICGIPGDTAQSMRVDGLDQFCCH</sequence>
<gene>
    <name evidence="1" type="ORF">BDU57DRAFT_513027</name>
</gene>
<protein>
    <submittedName>
        <fullName evidence="1">Uncharacterized protein</fullName>
    </submittedName>
</protein>
<proteinExistence type="predicted"/>
<evidence type="ECO:0000313" key="1">
    <source>
        <dbReference type="EMBL" id="KAF1919759.1"/>
    </source>
</evidence>
<evidence type="ECO:0000313" key="2">
    <source>
        <dbReference type="Proteomes" id="UP000800096"/>
    </source>
</evidence>
<reference evidence="1" key="1">
    <citation type="journal article" date="2020" name="Stud. Mycol.">
        <title>101 Dothideomycetes genomes: a test case for predicting lifestyles and emergence of pathogens.</title>
        <authorList>
            <person name="Haridas S."/>
            <person name="Albert R."/>
            <person name="Binder M."/>
            <person name="Bloem J."/>
            <person name="Labutti K."/>
            <person name="Salamov A."/>
            <person name="Andreopoulos B."/>
            <person name="Baker S."/>
            <person name="Barry K."/>
            <person name="Bills G."/>
            <person name="Bluhm B."/>
            <person name="Cannon C."/>
            <person name="Castanera R."/>
            <person name="Culley D."/>
            <person name="Daum C."/>
            <person name="Ezra D."/>
            <person name="Gonzalez J."/>
            <person name="Henrissat B."/>
            <person name="Kuo A."/>
            <person name="Liang C."/>
            <person name="Lipzen A."/>
            <person name="Lutzoni F."/>
            <person name="Magnuson J."/>
            <person name="Mondo S."/>
            <person name="Nolan M."/>
            <person name="Ohm R."/>
            <person name="Pangilinan J."/>
            <person name="Park H.-J."/>
            <person name="Ramirez L."/>
            <person name="Alfaro M."/>
            <person name="Sun H."/>
            <person name="Tritt A."/>
            <person name="Yoshinaga Y."/>
            <person name="Zwiers L.-H."/>
            <person name="Turgeon B."/>
            <person name="Goodwin S."/>
            <person name="Spatafora J."/>
            <person name="Crous P."/>
            <person name="Grigoriev I."/>
        </authorList>
    </citation>
    <scope>NUCLEOTIDE SEQUENCE</scope>
    <source>
        <strain evidence="1">HMLAC05119</strain>
    </source>
</reference>
<keyword evidence="2" id="KW-1185">Reference proteome</keyword>
<organism evidence="1 2">
    <name type="scientific">Ampelomyces quisqualis</name>
    <name type="common">Powdery mildew agent</name>
    <dbReference type="NCBI Taxonomy" id="50730"/>
    <lineage>
        <taxon>Eukaryota</taxon>
        <taxon>Fungi</taxon>
        <taxon>Dikarya</taxon>
        <taxon>Ascomycota</taxon>
        <taxon>Pezizomycotina</taxon>
        <taxon>Dothideomycetes</taxon>
        <taxon>Pleosporomycetidae</taxon>
        <taxon>Pleosporales</taxon>
        <taxon>Pleosporineae</taxon>
        <taxon>Phaeosphaeriaceae</taxon>
        <taxon>Ampelomyces</taxon>
    </lineage>
</organism>
<dbReference type="Proteomes" id="UP000800096">
    <property type="component" value="Unassembled WGS sequence"/>
</dbReference>
<name>A0A6A5QWQ3_AMPQU</name>